<protein>
    <submittedName>
        <fullName evidence="1">Uncharacterized protein</fullName>
    </submittedName>
</protein>
<name>A0A9N8E5P5_9STRA</name>
<reference evidence="1" key="1">
    <citation type="submission" date="2020-06" db="EMBL/GenBank/DDBJ databases">
        <authorList>
            <consortium name="Plant Systems Biology data submission"/>
        </authorList>
    </citation>
    <scope>NUCLEOTIDE SEQUENCE</scope>
    <source>
        <strain evidence="1">D6</strain>
    </source>
</reference>
<comment type="caution">
    <text evidence="1">The sequence shown here is derived from an EMBL/GenBank/DDBJ whole genome shotgun (WGS) entry which is preliminary data.</text>
</comment>
<dbReference type="EMBL" id="CAICTM010000567">
    <property type="protein sequence ID" value="CAB9513046.1"/>
    <property type="molecule type" value="Genomic_DNA"/>
</dbReference>
<accession>A0A9N8E5P5</accession>
<evidence type="ECO:0000313" key="1">
    <source>
        <dbReference type="EMBL" id="CAB9513046.1"/>
    </source>
</evidence>
<gene>
    <name evidence="1" type="ORF">SEMRO_568_G168160.1</name>
</gene>
<dbReference type="Proteomes" id="UP001153069">
    <property type="component" value="Unassembled WGS sequence"/>
</dbReference>
<proteinExistence type="predicted"/>
<dbReference type="AlphaFoldDB" id="A0A9N8E5P5"/>
<sequence length="150" mass="16238">MYDITFNFAQGCPQADQVENAGIGQFECLIETSSEDVTDLVPTEIQIQIIELDQSMQIINHEVELNYLVDGDTYTFAATTGVTIGGMRFVAQGFNQVGQLITLTWSMEFTNDCSVFPVLSVGDFQGWTMVTAAVAPQALVCPAAAVEATP</sequence>
<evidence type="ECO:0000313" key="2">
    <source>
        <dbReference type="Proteomes" id="UP001153069"/>
    </source>
</evidence>
<organism evidence="1 2">
    <name type="scientific">Seminavis robusta</name>
    <dbReference type="NCBI Taxonomy" id="568900"/>
    <lineage>
        <taxon>Eukaryota</taxon>
        <taxon>Sar</taxon>
        <taxon>Stramenopiles</taxon>
        <taxon>Ochrophyta</taxon>
        <taxon>Bacillariophyta</taxon>
        <taxon>Bacillariophyceae</taxon>
        <taxon>Bacillariophycidae</taxon>
        <taxon>Naviculales</taxon>
        <taxon>Naviculaceae</taxon>
        <taxon>Seminavis</taxon>
    </lineage>
</organism>
<keyword evidence="2" id="KW-1185">Reference proteome</keyword>